<sequence>KQLVNVRILGFLLQFGPGHEAQTHVAKIIESCPDDDAVFASGEFFDKFFIRTFRKHKVLTPTSSRSQSRSSSNTVQDMIGETLVECPQNHQEAKHSVSILIALIRDGFRCVLSGAFDLESVIDNRELQEIVLADSKPQILVTQGCHIFPESSNMNLENQDKAAKVHSLANVLTLEVSIHTMFDNLQLWLEPTPVPNRYKVGTSRPFITRMKGLPSHVDFTANDSGLDLPSEKYLRIHAACCQVAHMSGTAKYLDDMEDEDPFDGS</sequence>
<dbReference type="OrthoDB" id="2104739at2759"/>
<evidence type="ECO:0000259" key="1">
    <source>
        <dbReference type="Pfam" id="PF13391"/>
    </source>
</evidence>
<dbReference type="Pfam" id="PF13391">
    <property type="entry name" value="HNH_2"/>
    <property type="match status" value="1"/>
</dbReference>
<name>A0A0D7AQ52_9AGAR</name>
<dbReference type="Proteomes" id="UP000054144">
    <property type="component" value="Unassembled WGS sequence"/>
</dbReference>
<feature type="non-terminal residue" evidence="2">
    <location>
        <position position="1"/>
    </location>
</feature>
<protein>
    <recommendedName>
        <fullName evidence="1">HNH nuclease domain-containing protein</fullName>
    </recommendedName>
</protein>
<evidence type="ECO:0000313" key="3">
    <source>
        <dbReference type="Proteomes" id="UP000054144"/>
    </source>
</evidence>
<dbReference type="AlphaFoldDB" id="A0A0D7AQ52"/>
<dbReference type="EMBL" id="KN881583">
    <property type="protein sequence ID" value="KIY53874.1"/>
    <property type="molecule type" value="Genomic_DNA"/>
</dbReference>
<evidence type="ECO:0000313" key="2">
    <source>
        <dbReference type="EMBL" id="KIY53874.1"/>
    </source>
</evidence>
<feature type="non-terminal residue" evidence="2">
    <location>
        <position position="265"/>
    </location>
</feature>
<keyword evidence="3" id="KW-1185">Reference proteome</keyword>
<accession>A0A0D7AQ52</accession>
<proteinExistence type="predicted"/>
<reference evidence="2 3" key="1">
    <citation type="journal article" date="2015" name="Fungal Genet. Biol.">
        <title>Evolution of novel wood decay mechanisms in Agaricales revealed by the genome sequences of Fistulina hepatica and Cylindrobasidium torrendii.</title>
        <authorList>
            <person name="Floudas D."/>
            <person name="Held B.W."/>
            <person name="Riley R."/>
            <person name="Nagy L.G."/>
            <person name="Koehler G."/>
            <person name="Ransdell A.S."/>
            <person name="Younus H."/>
            <person name="Chow J."/>
            <person name="Chiniquy J."/>
            <person name="Lipzen A."/>
            <person name="Tritt A."/>
            <person name="Sun H."/>
            <person name="Haridas S."/>
            <person name="LaButti K."/>
            <person name="Ohm R.A."/>
            <person name="Kues U."/>
            <person name="Blanchette R.A."/>
            <person name="Grigoriev I.V."/>
            <person name="Minto R.E."/>
            <person name="Hibbett D.S."/>
        </authorList>
    </citation>
    <scope>NUCLEOTIDE SEQUENCE [LARGE SCALE GENOMIC DNA]</scope>
    <source>
        <strain evidence="2 3">ATCC 64428</strain>
    </source>
</reference>
<gene>
    <name evidence="2" type="ORF">FISHEDRAFT_6470</name>
</gene>
<feature type="domain" description="HNH nuclease" evidence="1">
    <location>
        <begin position="110"/>
        <end position="187"/>
    </location>
</feature>
<dbReference type="InterPro" id="IPR003615">
    <property type="entry name" value="HNH_nuc"/>
</dbReference>
<organism evidence="2 3">
    <name type="scientific">Fistulina hepatica ATCC 64428</name>
    <dbReference type="NCBI Taxonomy" id="1128425"/>
    <lineage>
        <taxon>Eukaryota</taxon>
        <taxon>Fungi</taxon>
        <taxon>Dikarya</taxon>
        <taxon>Basidiomycota</taxon>
        <taxon>Agaricomycotina</taxon>
        <taxon>Agaricomycetes</taxon>
        <taxon>Agaricomycetidae</taxon>
        <taxon>Agaricales</taxon>
        <taxon>Fistulinaceae</taxon>
        <taxon>Fistulina</taxon>
    </lineage>
</organism>